<evidence type="ECO:0000256" key="2">
    <source>
        <dbReference type="ARBA" id="ARBA00022801"/>
    </source>
</evidence>
<evidence type="ECO:0000256" key="1">
    <source>
        <dbReference type="ARBA" id="ARBA00022723"/>
    </source>
</evidence>
<evidence type="ECO:0000313" key="5">
    <source>
        <dbReference type="EMBL" id="VAV90921.1"/>
    </source>
</evidence>
<organism evidence="5">
    <name type="scientific">hydrothermal vent metagenome</name>
    <dbReference type="NCBI Taxonomy" id="652676"/>
    <lineage>
        <taxon>unclassified sequences</taxon>
        <taxon>metagenomes</taxon>
        <taxon>ecological metagenomes</taxon>
    </lineage>
</organism>
<dbReference type="GO" id="GO:0046872">
    <property type="term" value="F:metal ion binding"/>
    <property type="evidence" value="ECO:0007669"/>
    <property type="project" value="UniProtKB-KW"/>
</dbReference>
<dbReference type="SUPFAM" id="SSF51338">
    <property type="entry name" value="Composite domain of metallo-dependent hydrolases"/>
    <property type="match status" value="1"/>
</dbReference>
<gene>
    <name evidence="5" type="ORF">MNBD_ALPHA05-77</name>
</gene>
<evidence type="ECO:0000256" key="3">
    <source>
        <dbReference type="ARBA" id="ARBA00022833"/>
    </source>
</evidence>
<dbReference type="GO" id="GO:0016810">
    <property type="term" value="F:hydrolase activity, acting on carbon-nitrogen (but not peptide) bonds"/>
    <property type="evidence" value="ECO:0007669"/>
    <property type="project" value="InterPro"/>
</dbReference>
<dbReference type="AlphaFoldDB" id="A0A3B0RGB5"/>
<protein>
    <recommendedName>
        <fullName evidence="4">Aminodeoxyfutalosine deaminase/Imidazolonepropionase-like composite domain-containing protein</fullName>
    </recommendedName>
</protein>
<keyword evidence="3" id="KW-0862">Zinc</keyword>
<dbReference type="Pfam" id="PF22039">
    <property type="entry name" value="HUTI_composite_bact"/>
    <property type="match status" value="1"/>
</dbReference>
<evidence type="ECO:0000259" key="4">
    <source>
        <dbReference type="Pfam" id="PF22039"/>
    </source>
</evidence>
<keyword evidence="1" id="KW-0479">Metal-binding</keyword>
<dbReference type="Gene3D" id="2.30.40.10">
    <property type="entry name" value="Urease, subunit C, domain 1"/>
    <property type="match status" value="1"/>
</dbReference>
<dbReference type="InterPro" id="IPR011059">
    <property type="entry name" value="Metal-dep_hydrolase_composite"/>
</dbReference>
<dbReference type="EMBL" id="UOEH01000050">
    <property type="protein sequence ID" value="VAV90921.1"/>
    <property type="molecule type" value="Genomic_DNA"/>
</dbReference>
<dbReference type="InterPro" id="IPR054418">
    <property type="entry name" value="MQNX/HUTI_composite_N"/>
</dbReference>
<accession>A0A3B0RGB5</accession>
<sequence length="92" mass="9757">MKEDQGRFILRGQTFAFSGNPFEVGAEDAVDYRQDGAVVVEGGRIIAVGPATEIIKQNSGAPVTNYGDALIMAGFIDAHTHYPQVDIIGSSS</sequence>
<reference evidence="5" key="1">
    <citation type="submission" date="2018-06" db="EMBL/GenBank/DDBJ databases">
        <authorList>
            <person name="Zhirakovskaya E."/>
        </authorList>
    </citation>
    <scope>NUCLEOTIDE SEQUENCE</scope>
</reference>
<keyword evidence="2" id="KW-0378">Hydrolase</keyword>
<feature type="non-terminal residue" evidence="5">
    <location>
        <position position="92"/>
    </location>
</feature>
<proteinExistence type="predicted"/>
<feature type="domain" description="Aminodeoxyfutalosine deaminase/Imidazolonepropionase-like composite" evidence="4">
    <location>
        <begin position="36"/>
        <end position="54"/>
    </location>
</feature>
<name>A0A3B0RGB5_9ZZZZ</name>